<organism evidence="1 2">
    <name type="scientific">Sphaerotilus hippei</name>
    <dbReference type="NCBI Taxonomy" id="744406"/>
    <lineage>
        <taxon>Bacteria</taxon>
        <taxon>Pseudomonadati</taxon>
        <taxon>Pseudomonadota</taxon>
        <taxon>Betaproteobacteria</taxon>
        <taxon>Burkholderiales</taxon>
        <taxon>Sphaerotilaceae</taxon>
        <taxon>Sphaerotilus</taxon>
    </lineage>
</organism>
<protein>
    <submittedName>
        <fullName evidence="1">Uncharacterized protein</fullName>
    </submittedName>
</protein>
<gene>
    <name evidence="1" type="ORF">C7444_11930</name>
</gene>
<proteinExistence type="predicted"/>
<name>A0A318GVI2_9BURK</name>
<dbReference type="Proteomes" id="UP000247811">
    <property type="component" value="Unassembled WGS sequence"/>
</dbReference>
<dbReference type="RefSeq" id="WP_110402007.1">
    <property type="nucleotide sequence ID" value="NZ_QJJS01000019.1"/>
</dbReference>
<keyword evidence="2" id="KW-1185">Reference proteome</keyword>
<accession>A0A318GVI2</accession>
<comment type="caution">
    <text evidence="1">The sequence shown here is derived from an EMBL/GenBank/DDBJ whole genome shotgun (WGS) entry which is preliminary data.</text>
</comment>
<dbReference type="EMBL" id="QJJS01000019">
    <property type="protein sequence ID" value="PXW93519.1"/>
    <property type="molecule type" value="Genomic_DNA"/>
</dbReference>
<sequence length="157" mass="18318">MKLPRRQFLRAFVRWAQHHRADLPFSLRTTLRRDDHLTFTMRGIHPALVLVVGRQEVCVDIHHAGRSWDMLGCFEAVARHRPDGHHCDLCLDQQQTWPTREALWLDHCFEPLAAWMAGPLTSARWLDLCAHEGMTWATLTDADRTPEGLRYRLPVHL</sequence>
<dbReference type="AlphaFoldDB" id="A0A318GVI2"/>
<evidence type="ECO:0000313" key="2">
    <source>
        <dbReference type="Proteomes" id="UP000247811"/>
    </source>
</evidence>
<reference evidence="1 2" key="1">
    <citation type="submission" date="2018-05" db="EMBL/GenBank/DDBJ databases">
        <title>Genomic Encyclopedia of Type Strains, Phase IV (KMG-IV): sequencing the most valuable type-strain genomes for metagenomic binning, comparative biology and taxonomic classification.</title>
        <authorList>
            <person name="Goeker M."/>
        </authorList>
    </citation>
    <scope>NUCLEOTIDE SEQUENCE [LARGE SCALE GENOMIC DNA]</scope>
    <source>
        <strain evidence="1 2">DSM 566</strain>
    </source>
</reference>
<evidence type="ECO:0000313" key="1">
    <source>
        <dbReference type="EMBL" id="PXW93519.1"/>
    </source>
</evidence>